<feature type="domain" description="Histidine kinase" evidence="4">
    <location>
        <begin position="221"/>
        <end position="454"/>
    </location>
</feature>
<evidence type="ECO:0000256" key="2">
    <source>
        <dbReference type="ARBA" id="ARBA00012438"/>
    </source>
</evidence>
<dbReference type="InterPro" id="IPR003594">
    <property type="entry name" value="HATPase_dom"/>
</dbReference>
<evidence type="ECO:0000259" key="4">
    <source>
        <dbReference type="PROSITE" id="PS50109"/>
    </source>
</evidence>
<evidence type="ECO:0000313" key="6">
    <source>
        <dbReference type="Proteomes" id="UP000291106"/>
    </source>
</evidence>
<proteinExistence type="predicted"/>
<dbReference type="SMART" id="SM00065">
    <property type="entry name" value="GAF"/>
    <property type="match status" value="1"/>
</dbReference>
<accession>A0A411PKL6</accession>
<evidence type="ECO:0000256" key="3">
    <source>
        <dbReference type="SAM" id="Coils"/>
    </source>
</evidence>
<dbReference type="RefSeq" id="WP_130601799.1">
    <property type="nucleotide sequence ID" value="NZ_CP036200.1"/>
</dbReference>
<evidence type="ECO:0000256" key="1">
    <source>
        <dbReference type="ARBA" id="ARBA00000085"/>
    </source>
</evidence>
<feature type="coiled-coil region" evidence="3">
    <location>
        <begin position="167"/>
        <end position="202"/>
    </location>
</feature>
<dbReference type="GO" id="GO:0004673">
    <property type="term" value="F:protein histidine kinase activity"/>
    <property type="evidence" value="ECO:0007669"/>
    <property type="project" value="UniProtKB-EC"/>
</dbReference>
<dbReference type="SUPFAM" id="SSF55781">
    <property type="entry name" value="GAF domain-like"/>
    <property type="match status" value="1"/>
</dbReference>
<dbReference type="EMBL" id="CP036200">
    <property type="protein sequence ID" value="QBF84063.1"/>
    <property type="molecule type" value="Genomic_DNA"/>
</dbReference>
<evidence type="ECO:0000313" key="5">
    <source>
        <dbReference type="EMBL" id="QBF84063.1"/>
    </source>
</evidence>
<dbReference type="Gene3D" id="3.30.565.10">
    <property type="entry name" value="Histidine kinase-like ATPase, C-terminal domain"/>
    <property type="match status" value="1"/>
</dbReference>
<keyword evidence="3" id="KW-0175">Coiled coil</keyword>
<organism evidence="5 6">
    <name type="scientific">Shewanella maritima</name>
    <dbReference type="NCBI Taxonomy" id="2520507"/>
    <lineage>
        <taxon>Bacteria</taxon>
        <taxon>Pseudomonadati</taxon>
        <taxon>Pseudomonadota</taxon>
        <taxon>Gammaproteobacteria</taxon>
        <taxon>Alteromonadales</taxon>
        <taxon>Shewanellaceae</taxon>
        <taxon>Shewanella</taxon>
    </lineage>
</organism>
<dbReference type="SUPFAM" id="SSF55874">
    <property type="entry name" value="ATPase domain of HSP90 chaperone/DNA topoisomerase II/histidine kinase"/>
    <property type="match status" value="1"/>
</dbReference>
<reference evidence="5 6" key="1">
    <citation type="submission" date="2019-02" db="EMBL/GenBank/DDBJ databases">
        <title>Shewanella sp. D4-2 isolated from Dokdo Island.</title>
        <authorList>
            <person name="Baek K."/>
        </authorList>
    </citation>
    <scope>NUCLEOTIDE SEQUENCE [LARGE SCALE GENOMIC DNA]</scope>
    <source>
        <strain evidence="5 6">D4-2</strain>
    </source>
</reference>
<dbReference type="InterPro" id="IPR029016">
    <property type="entry name" value="GAF-like_dom_sf"/>
</dbReference>
<dbReference type="InterPro" id="IPR036890">
    <property type="entry name" value="HATPase_C_sf"/>
</dbReference>
<dbReference type="Gene3D" id="1.10.287.130">
    <property type="match status" value="1"/>
</dbReference>
<dbReference type="PROSITE" id="PS50109">
    <property type="entry name" value="HIS_KIN"/>
    <property type="match status" value="1"/>
</dbReference>
<dbReference type="KEGG" id="smai:EXU30_16320"/>
<name>A0A411PKL6_9GAMM</name>
<dbReference type="AlphaFoldDB" id="A0A411PKL6"/>
<keyword evidence="6" id="KW-1185">Reference proteome</keyword>
<protein>
    <recommendedName>
        <fullName evidence="2">histidine kinase</fullName>
        <ecNumber evidence="2">2.7.13.3</ecNumber>
    </recommendedName>
</protein>
<dbReference type="SMART" id="SM00387">
    <property type="entry name" value="HATPase_c"/>
    <property type="match status" value="1"/>
</dbReference>
<dbReference type="InterPro" id="IPR005467">
    <property type="entry name" value="His_kinase_dom"/>
</dbReference>
<keyword evidence="5" id="KW-0808">Transferase</keyword>
<dbReference type="CDD" id="cd00075">
    <property type="entry name" value="HATPase"/>
    <property type="match status" value="1"/>
</dbReference>
<dbReference type="OrthoDB" id="2521613at2"/>
<dbReference type="PANTHER" id="PTHR43065">
    <property type="entry name" value="SENSOR HISTIDINE KINASE"/>
    <property type="match status" value="1"/>
</dbReference>
<dbReference type="PRINTS" id="PR00344">
    <property type="entry name" value="BCTRLSENSOR"/>
</dbReference>
<dbReference type="InterPro" id="IPR003018">
    <property type="entry name" value="GAF"/>
</dbReference>
<dbReference type="EC" id="2.7.13.3" evidence="2"/>
<dbReference type="InterPro" id="IPR004358">
    <property type="entry name" value="Sig_transdc_His_kin-like_C"/>
</dbReference>
<dbReference type="Pfam" id="PF01590">
    <property type="entry name" value="GAF"/>
    <property type="match status" value="1"/>
</dbReference>
<sequence>MNTELESVLLDVSQSSDIDQGDLTQASKLIVHSVVQGLGIDRAGIWLLSDDKQQIDSIFILDKQQHLDDLSLPRSAFPAYFTALDTERVIAAEDACHHVATHEFTDVYLKPNGIVSMLDCPIRHKGKMIGVICCEHRGQLLDWSREQQAFVSSLADLYGRAVNANEVRHYQLELEQINTRLEDEVNRRTEELNITIDKLKAAQTKLVESEKMAALGNLVAGVAHEVNTPLGISVTSTSHCIDELNKLKAKFTAGELGEEDFEYFLSTMEDGLQLINRNLSRAAELVHNFKRTAADQLLLEREQFDLTQYLEQISTPLRPLTRKHNIELVIDFEDAIHIDSYPGAIAQIFTNLVSNCFRHAYPDSFEGDKKIQLGAKAMDDRVMMYYKDNGVGLSAEVKERIFEPFFTTARNAGGTGLGMSIVYNLVTQKLGGSIEILSEPNQGLEIDIYIDKEVSN</sequence>
<dbReference type="Proteomes" id="UP000291106">
    <property type="component" value="Chromosome"/>
</dbReference>
<dbReference type="Pfam" id="PF02518">
    <property type="entry name" value="HATPase_c"/>
    <property type="match status" value="1"/>
</dbReference>
<dbReference type="PANTHER" id="PTHR43065:SF47">
    <property type="match status" value="1"/>
</dbReference>
<dbReference type="Gene3D" id="3.30.450.40">
    <property type="match status" value="1"/>
</dbReference>
<keyword evidence="5" id="KW-0418">Kinase</keyword>
<gene>
    <name evidence="5" type="ORF">EXU30_16320</name>
</gene>
<comment type="catalytic activity">
    <reaction evidence="1">
        <text>ATP + protein L-histidine = ADP + protein N-phospho-L-histidine.</text>
        <dbReference type="EC" id="2.7.13.3"/>
    </reaction>
</comment>